<feature type="compositionally biased region" description="Polar residues" evidence="1">
    <location>
        <begin position="977"/>
        <end position="996"/>
    </location>
</feature>
<feature type="region of interest" description="Disordered" evidence="1">
    <location>
        <begin position="1029"/>
        <end position="1051"/>
    </location>
</feature>
<dbReference type="EMBL" id="CYGV01001512">
    <property type="protein sequence ID" value="CUA75192.1"/>
    <property type="molecule type" value="Genomic_DNA"/>
</dbReference>
<organism evidence="2 3">
    <name type="scientific">Rhizoctonia solani</name>
    <dbReference type="NCBI Taxonomy" id="456999"/>
    <lineage>
        <taxon>Eukaryota</taxon>
        <taxon>Fungi</taxon>
        <taxon>Dikarya</taxon>
        <taxon>Basidiomycota</taxon>
        <taxon>Agaricomycotina</taxon>
        <taxon>Agaricomycetes</taxon>
        <taxon>Cantharellales</taxon>
        <taxon>Ceratobasidiaceae</taxon>
        <taxon>Rhizoctonia</taxon>
    </lineage>
</organism>
<feature type="region of interest" description="Disordered" evidence="1">
    <location>
        <begin position="963"/>
        <end position="996"/>
    </location>
</feature>
<dbReference type="PANTHER" id="PTHR35871:SF1">
    <property type="entry name" value="CXC1-LIKE CYSTEINE CLUSTER ASSOCIATED WITH KDZ TRANSPOSASES DOMAIN-CONTAINING PROTEIN"/>
    <property type="match status" value="1"/>
</dbReference>
<feature type="region of interest" description="Disordered" evidence="1">
    <location>
        <begin position="25"/>
        <end position="106"/>
    </location>
</feature>
<sequence length="1295" mass="143256">MRTSNKKIKLRLAAERAQGVYMRNIKSQSLASPEPASPGNQPTGAVNYGNSNINWPRQLSEEPPVATESGSGGEETNVQASASAPQMSNNLPTQGKESEKSLTRRPPTIQEANNALEKVSDAIRTLQPGGGYTYHELDHTTRDRFTAMRACLINYLRSDSKGFIVESLVAAQGQCKSLTYARSIRKWIRELIETGDLPYFQHRWWNVPLLGDEDIGREIKAHLQVVGKQACAEAIVNFFSDTATQTRLGVSKPISLRTAQRWMSKYGGFRWRKEPKGQYFDGHERADVVDYRQKTYVPFMRAIERLTEVYNEKGAPDPQRPILLYPGEKPIIVWFHDESIFFANDRRLVRWVGADEHATPFKKGDGNTIMIADFVSAQLGWLRGQNGESARVIFRPGINRDGYFTCARVVKQLKDAIKIVQEAFPEYTHIFIYDNAPSHTKRPEDAISARTMPKGEVENFPRPYTVKGANGTSQKVTPPRMEPGRLPDGTAQSFYWPDDHEPANRRGWFKGMAQILRERGLQKVAEKRAECPGFKCEPGKTDCCCRRALLNQPDFESRDSNLEEAARELGTRVIFLPKYHCELNPIEQCWGFAKEKYRKMPPTNREAVMIRYILDAIDSIPLETIRKYAARSQRFVDANFIHKLDRFTFDVERGLEFAHHDLFSAIFTCSKPKSGPPPDSLLGDMDLRQESQPLSGAPMDEDIYSTSSYQVPTDVTPMFQSIGIDRLDPYPNIGAGRPTSSLTDHTDLVARQDRNPGDGRPWPSHLSRHQPSDTRLLSNQAALTYMDPRLTTARLTNSPARAGSLPKSPQLAPKLNRPHMWTKTHTGIVIGSHTSSQAVYDKIMGSSRNLRLPANAQAYWGEFTQQAGLGDLFTPSYVGDHWWSAVDTCYDLADFAAGADATLKSNVPEFTNLVRQKTIEQLDCHSGEIGKFKVEMVPEWLGNPNDSWFARLWRRHLGRNVDTPPKRGRSLLRQKGSGVSLSEVSMTTSTASPSAEFSYSAPTASLLSSPRVHSQSVELGNRHRSFSTTMDLEDEGSPPDSTSPPVPFPSAINVARSERDCVQHRNLSPGSRTALRLGPENSAVPERRVRTKRESLASQSELVRQGATLTDNHTEISREKAKVMDTFIKNANVSATADMALVHTRVIESLSSISHNFIEIQGNLAIQAFNIGSNATNAAANDVGNGAATSGQASTNQLAVPVSRATNDLGRALAEDSLASLRLILGMNPNAALSTLISAASQVVSSSTELSVAVAGPHHQESTTGGVAVGAATESVLEGTSESGIVGMIEGPPRF</sequence>
<gene>
    <name evidence="2" type="ORF">RSOLAG22IIIB_05757</name>
</gene>
<name>A0A0K6G998_9AGAM</name>
<keyword evidence="3" id="KW-1185">Reference proteome</keyword>
<feature type="region of interest" description="Disordered" evidence="1">
    <location>
        <begin position="1069"/>
        <end position="1102"/>
    </location>
</feature>
<protein>
    <submittedName>
        <fullName evidence="2">Periplasmic nitrate reductase</fullName>
    </submittedName>
</protein>
<feature type="compositionally biased region" description="Basic and acidic residues" evidence="1">
    <location>
        <begin position="744"/>
        <end position="757"/>
    </location>
</feature>
<evidence type="ECO:0000313" key="2">
    <source>
        <dbReference type="EMBL" id="CUA75192.1"/>
    </source>
</evidence>
<feature type="compositionally biased region" description="Polar residues" evidence="1">
    <location>
        <begin position="74"/>
        <end position="95"/>
    </location>
</feature>
<dbReference type="InterPro" id="IPR036397">
    <property type="entry name" value="RNaseH_sf"/>
</dbReference>
<dbReference type="Proteomes" id="UP000044841">
    <property type="component" value="Unassembled WGS sequence"/>
</dbReference>
<evidence type="ECO:0000313" key="3">
    <source>
        <dbReference type="Proteomes" id="UP000044841"/>
    </source>
</evidence>
<feature type="region of interest" description="Disordered" evidence="1">
    <location>
        <begin position="457"/>
        <end position="499"/>
    </location>
</feature>
<accession>A0A0K6G998</accession>
<dbReference type="Gene3D" id="3.30.420.10">
    <property type="entry name" value="Ribonuclease H-like superfamily/Ribonuclease H"/>
    <property type="match status" value="1"/>
</dbReference>
<evidence type="ECO:0000256" key="1">
    <source>
        <dbReference type="SAM" id="MobiDB-lite"/>
    </source>
</evidence>
<feature type="compositionally biased region" description="Basic and acidic residues" evidence="1">
    <location>
        <begin position="1085"/>
        <end position="1095"/>
    </location>
</feature>
<dbReference type="GO" id="GO:0003676">
    <property type="term" value="F:nucleic acid binding"/>
    <property type="evidence" value="ECO:0007669"/>
    <property type="project" value="InterPro"/>
</dbReference>
<feature type="region of interest" description="Disordered" evidence="1">
    <location>
        <begin position="731"/>
        <end position="773"/>
    </location>
</feature>
<proteinExistence type="predicted"/>
<reference evidence="2 3" key="1">
    <citation type="submission" date="2015-07" db="EMBL/GenBank/DDBJ databases">
        <authorList>
            <person name="Noorani M."/>
        </authorList>
    </citation>
    <scope>NUCLEOTIDE SEQUENCE [LARGE SCALE GENOMIC DNA]</scope>
    <source>
        <strain evidence="2">BBA 69670</strain>
    </source>
</reference>
<feature type="compositionally biased region" description="Polar residues" evidence="1">
    <location>
        <begin position="38"/>
        <end position="57"/>
    </location>
</feature>
<dbReference type="PANTHER" id="PTHR35871">
    <property type="entry name" value="EXPRESSED PROTEIN"/>
    <property type="match status" value="1"/>
</dbReference>